<feature type="active site" description="Proton donor" evidence="1">
    <location>
        <position position="68"/>
    </location>
</feature>
<dbReference type="SUPFAM" id="SSF56300">
    <property type="entry name" value="Metallo-dependent phosphatases"/>
    <property type="match status" value="1"/>
</dbReference>
<dbReference type="PANTHER" id="PTHR36303">
    <property type="entry name" value="2',3'-CYCLIC-NUCLEOTIDE 2'-PHOSPHODIESTERASE"/>
    <property type="match status" value="1"/>
</dbReference>
<dbReference type="Gene3D" id="3.60.21.10">
    <property type="match status" value="1"/>
</dbReference>
<evidence type="ECO:0000256" key="1">
    <source>
        <dbReference type="PIRSR" id="PIRSR004789-50"/>
    </source>
</evidence>
<sequence length="265" mass="28600">MKILFFGDIVGKLGRKALAMVITEARESVRPDAIIVNGENLAHGMGITRKTLAEILELNIDVVTSGNHISDKDEFTAILTERESRVIRPANYPPGVPGSGVCTIPVGSRNLTVINLMGRIFMSEHLDCPFRTLDTLLQSPEVKQSNAIIVDFHAEATSEKTALGWYADGRVSAILGTHTHVPTADARVLTEGTAYVSDVGMAGGRDGVIGVERQGPLKGFLTQLSTKFEVLESGVAQVNAVLIDIDPESRHATAIQRFDREVSIV</sequence>
<proteinExistence type="predicted"/>
<evidence type="ECO:0008006" key="5">
    <source>
        <dbReference type="Google" id="ProtNLM"/>
    </source>
</evidence>
<evidence type="ECO:0000256" key="2">
    <source>
        <dbReference type="PIRSR" id="PIRSR004789-51"/>
    </source>
</evidence>
<dbReference type="PIRSF" id="PIRSF004789">
    <property type="entry name" value="DR1281"/>
    <property type="match status" value="1"/>
</dbReference>
<dbReference type="GO" id="GO:0004113">
    <property type="term" value="F:2',3'-cyclic-nucleotide 3'-phosphodiesterase activity"/>
    <property type="evidence" value="ECO:0007669"/>
    <property type="project" value="TreeGrafter"/>
</dbReference>
<dbReference type="Proteomes" id="UP000178264">
    <property type="component" value="Unassembled WGS sequence"/>
</dbReference>
<feature type="binding site" evidence="2">
    <location>
        <position position="153"/>
    </location>
    <ligand>
        <name>Fe cation</name>
        <dbReference type="ChEBI" id="CHEBI:24875"/>
        <label>2</label>
    </ligand>
</feature>
<dbReference type="PANTHER" id="PTHR36303:SF1">
    <property type="entry name" value="2',3'-CYCLIC-NUCLEOTIDE 2'-PHOSPHODIESTERASE"/>
    <property type="match status" value="1"/>
</dbReference>
<keyword evidence="2" id="KW-0479">Metal-binding</keyword>
<dbReference type="AlphaFoldDB" id="A0A1F7VB20"/>
<gene>
    <name evidence="3" type="ORF">A3I42_01000</name>
</gene>
<feature type="binding site" evidence="2">
    <location>
        <position position="67"/>
    </location>
    <ligand>
        <name>Fe cation</name>
        <dbReference type="ChEBI" id="CHEBI:24875"/>
        <label>2</label>
    </ligand>
</feature>
<accession>A0A1F7VB20</accession>
<organism evidence="3 4">
    <name type="scientific">Candidatus Uhrbacteria bacterium RIFCSPLOWO2_02_FULL_49_11</name>
    <dbReference type="NCBI Taxonomy" id="1802409"/>
    <lineage>
        <taxon>Bacteria</taxon>
        <taxon>Candidatus Uhriibacteriota</taxon>
    </lineage>
</organism>
<feature type="binding site" evidence="2">
    <location>
        <position position="178"/>
    </location>
    <ligand>
        <name>Fe cation</name>
        <dbReference type="ChEBI" id="CHEBI:24875"/>
        <label>2</label>
    </ligand>
</feature>
<dbReference type="GO" id="GO:0046872">
    <property type="term" value="F:metal ion binding"/>
    <property type="evidence" value="ECO:0007669"/>
    <property type="project" value="UniProtKB-KW"/>
</dbReference>
<dbReference type="Pfam" id="PF13277">
    <property type="entry name" value="YmdB"/>
    <property type="match status" value="1"/>
</dbReference>
<name>A0A1F7VB20_9BACT</name>
<evidence type="ECO:0000313" key="3">
    <source>
        <dbReference type="EMBL" id="OGL87749.1"/>
    </source>
</evidence>
<feature type="binding site" evidence="2">
    <location>
        <position position="8"/>
    </location>
    <ligand>
        <name>Fe cation</name>
        <dbReference type="ChEBI" id="CHEBI:24875"/>
        <label>1</label>
    </ligand>
</feature>
<feature type="binding site" evidence="2">
    <location>
        <position position="180"/>
    </location>
    <ligand>
        <name>Fe cation</name>
        <dbReference type="ChEBI" id="CHEBI:24875"/>
        <label>1</label>
    </ligand>
</feature>
<dbReference type="InterPro" id="IPR005235">
    <property type="entry name" value="YmdB-like"/>
</dbReference>
<comment type="caution">
    <text evidence="3">The sequence shown here is derived from an EMBL/GenBank/DDBJ whole genome shotgun (WGS) entry which is preliminary data.</text>
</comment>
<feature type="binding site" evidence="2">
    <location>
        <position position="40"/>
    </location>
    <ligand>
        <name>Fe cation</name>
        <dbReference type="ChEBI" id="CHEBI:24875"/>
        <label>1</label>
    </ligand>
</feature>
<evidence type="ECO:0000313" key="4">
    <source>
        <dbReference type="Proteomes" id="UP000178264"/>
    </source>
</evidence>
<feature type="binding site" evidence="2">
    <location>
        <position position="39"/>
    </location>
    <ligand>
        <name>Fe cation</name>
        <dbReference type="ChEBI" id="CHEBI:24875"/>
        <label>2</label>
    </ligand>
</feature>
<dbReference type="EMBL" id="MGER01000060">
    <property type="protein sequence ID" value="OGL87749.1"/>
    <property type="molecule type" value="Genomic_DNA"/>
</dbReference>
<protein>
    <recommendedName>
        <fullName evidence="5">Metallophosphoesterase</fullName>
    </recommendedName>
</protein>
<feature type="binding site" evidence="2">
    <location>
        <position position="39"/>
    </location>
    <ligand>
        <name>Fe cation</name>
        <dbReference type="ChEBI" id="CHEBI:24875"/>
        <label>1</label>
    </ligand>
</feature>
<dbReference type="InterPro" id="IPR029052">
    <property type="entry name" value="Metallo-depent_PP-like"/>
</dbReference>
<reference evidence="3 4" key="1">
    <citation type="journal article" date="2016" name="Nat. Commun.">
        <title>Thousands of microbial genomes shed light on interconnected biogeochemical processes in an aquifer system.</title>
        <authorList>
            <person name="Anantharaman K."/>
            <person name="Brown C.T."/>
            <person name="Hug L.A."/>
            <person name="Sharon I."/>
            <person name="Castelle C.J."/>
            <person name="Probst A.J."/>
            <person name="Thomas B.C."/>
            <person name="Singh A."/>
            <person name="Wilkins M.J."/>
            <person name="Karaoz U."/>
            <person name="Brodie E.L."/>
            <person name="Williams K.H."/>
            <person name="Hubbard S.S."/>
            <person name="Banfield J.F."/>
        </authorList>
    </citation>
    <scope>NUCLEOTIDE SEQUENCE [LARGE SCALE GENOMIC DNA]</scope>
</reference>